<dbReference type="InterPro" id="IPR005863">
    <property type="entry name" value="UDP-N-AcMur_synth"/>
</dbReference>
<dbReference type="GO" id="GO:0005737">
    <property type="term" value="C:cytoplasm"/>
    <property type="evidence" value="ECO:0007669"/>
    <property type="project" value="UniProtKB-SubCell"/>
</dbReference>
<dbReference type="Pfam" id="PF01225">
    <property type="entry name" value="Mur_ligase"/>
    <property type="match status" value="1"/>
</dbReference>
<organism evidence="15 16">
    <name type="scientific">Neobacillus notoginsengisoli</name>
    <dbReference type="NCBI Taxonomy" id="1578198"/>
    <lineage>
        <taxon>Bacteria</taxon>
        <taxon>Bacillati</taxon>
        <taxon>Bacillota</taxon>
        <taxon>Bacilli</taxon>
        <taxon>Bacillales</taxon>
        <taxon>Bacillaceae</taxon>
        <taxon>Neobacillus</taxon>
    </lineage>
</organism>
<dbReference type="GO" id="GO:0008360">
    <property type="term" value="P:regulation of cell shape"/>
    <property type="evidence" value="ECO:0007669"/>
    <property type="project" value="UniProtKB-KW"/>
</dbReference>
<dbReference type="NCBIfam" id="TIGR01143">
    <property type="entry name" value="murF"/>
    <property type="match status" value="1"/>
</dbReference>
<evidence type="ECO:0000256" key="6">
    <source>
        <dbReference type="ARBA" id="ARBA00022960"/>
    </source>
</evidence>
<evidence type="ECO:0000256" key="1">
    <source>
        <dbReference type="ARBA" id="ARBA00022490"/>
    </source>
</evidence>
<dbReference type="EMBL" id="QWEG01000014">
    <property type="protein sequence ID" value="RHW34862.1"/>
    <property type="molecule type" value="Genomic_DNA"/>
</dbReference>
<protein>
    <recommendedName>
        <fullName evidence="10 11">UDP-N-acetylmuramoyl-tripeptide--D-alanyl-D-alanine ligase</fullName>
        <ecNumber evidence="10 11">6.3.2.10</ecNumber>
    </recommendedName>
    <alternativeName>
        <fullName evidence="10">D-alanyl-D-alanine-adding enzyme</fullName>
    </alternativeName>
</protein>
<dbReference type="Proteomes" id="UP000284416">
    <property type="component" value="Unassembled WGS sequence"/>
</dbReference>
<keyword evidence="3 10" id="KW-0132">Cell division</keyword>
<evidence type="ECO:0000256" key="8">
    <source>
        <dbReference type="ARBA" id="ARBA00023306"/>
    </source>
</evidence>
<dbReference type="EC" id="6.3.2.10" evidence="10 11"/>
<dbReference type="PANTHER" id="PTHR43024">
    <property type="entry name" value="UDP-N-ACETYLMURAMOYL-TRIPEPTIDE--D-ALANYL-D-ALANINE LIGASE"/>
    <property type="match status" value="1"/>
</dbReference>
<comment type="function">
    <text evidence="10 11">Involved in cell wall formation. Catalyzes the final step in the synthesis of UDP-N-acetylmuramoyl-pentapeptide, the precursor of murein.</text>
</comment>
<dbReference type="InterPro" id="IPR013221">
    <property type="entry name" value="Mur_ligase_cen"/>
</dbReference>
<dbReference type="AlphaFoldDB" id="A0A417YMM6"/>
<comment type="pathway">
    <text evidence="10 11">Cell wall biogenesis; peptidoglycan biosynthesis.</text>
</comment>
<sequence>MIRKTVKDITDMIEVLNDTVSIADILISGVSIDSRKIEKGQLFVPFKGEKVDGHKFVEGAIKNGAAAAFWQKDVPNPPEGLPLLIVDDCLVALQELARSYRKQLGVKVVGITGSNGKTTTKDMAASLLSLKYKVQKTEGNYNNHIGLPLTVLNLDEDTEVAVLEMGMSGRGEISFLTKLASPDAVIITNIGESHLLDLGSREGIAEAKLEILEGLKDGGLAVLNGDEPLLMERLSGLSESVSVHTFGRTESNDMYPVGIAQSGRGNEFGINLSEQRFFLPVLGTHNIMNALAAMLVARHFSVPFEEMAEGLKSVKLTQMRMELSEGRNGEKIINDAYNASPTSVSAAIELVSNLDGFENKILVLGDMLELGPLEDEYHLKIGENLESGKINLVFTYGKLGAKIAEGAKKTLGAERVYSFTDKEMLSEELKKHTNAQTLVLVKASRGMKLEEVVASLEKESNKG</sequence>
<evidence type="ECO:0000256" key="10">
    <source>
        <dbReference type="HAMAP-Rule" id="MF_02019"/>
    </source>
</evidence>
<feature type="domain" description="Mur ligase central" evidence="14">
    <location>
        <begin position="111"/>
        <end position="297"/>
    </location>
</feature>
<dbReference type="SUPFAM" id="SSF53623">
    <property type="entry name" value="MurD-like peptide ligases, catalytic domain"/>
    <property type="match status" value="1"/>
</dbReference>
<proteinExistence type="inferred from homology"/>
<dbReference type="InterPro" id="IPR035911">
    <property type="entry name" value="MurE/MurF_N"/>
</dbReference>
<dbReference type="InterPro" id="IPR004101">
    <property type="entry name" value="Mur_ligase_C"/>
</dbReference>
<evidence type="ECO:0000259" key="14">
    <source>
        <dbReference type="Pfam" id="PF08245"/>
    </source>
</evidence>
<dbReference type="PANTHER" id="PTHR43024:SF1">
    <property type="entry name" value="UDP-N-ACETYLMURAMOYL-TRIPEPTIDE--D-ALANYL-D-ALANINE LIGASE"/>
    <property type="match status" value="1"/>
</dbReference>
<evidence type="ECO:0000256" key="5">
    <source>
        <dbReference type="ARBA" id="ARBA00022840"/>
    </source>
</evidence>
<comment type="similarity">
    <text evidence="10">Belongs to the MurCDEF family. MurF subfamily.</text>
</comment>
<evidence type="ECO:0000313" key="15">
    <source>
        <dbReference type="EMBL" id="RHW34862.1"/>
    </source>
</evidence>
<name>A0A417YMM6_9BACI</name>
<accession>A0A417YMM6</accession>
<dbReference type="Gene3D" id="3.90.190.20">
    <property type="entry name" value="Mur ligase, C-terminal domain"/>
    <property type="match status" value="1"/>
</dbReference>
<dbReference type="Pfam" id="PF08245">
    <property type="entry name" value="Mur_ligase_M"/>
    <property type="match status" value="1"/>
</dbReference>
<gene>
    <name evidence="10" type="primary">murF</name>
    <name evidence="15" type="ORF">D1B31_19560</name>
</gene>
<evidence type="ECO:0000256" key="3">
    <source>
        <dbReference type="ARBA" id="ARBA00022618"/>
    </source>
</evidence>
<dbReference type="InterPro" id="IPR036615">
    <property type="entry name" value="Mur_ligase_C_dom_sf"/>
</dbReference>
<evidence type="ECO:0000256" key="4">
    <source>
        <dbReference type="ARBA" id="ARBA00022741"/>
    </source>
</evidence>
<keyword evidence="9 10" id="KW-0961">Cell wall biogenesis/degradation</keyword>
<dbReference type="SUPFAM" id="SSF63418">
    <property type="entry name" value="MurE/MurF N-terminal domain"/>
    <property type="match status" value="1"/>
</dbReference>
<comment type="subcellular location">
    <subcellularLocation>
        <location evidence="10 11">Cytoplasm</location>
    </subcellularLocation>
</comment>
<evidence type="ECO:0000313" key="16">
    <source>
        <dbReference type="Proteomes" id="UP000284416"/>
    </source>
</evidence>
<dbReference type="Gene3D" id="3.40.1190.10">
    <property type="entry name" value="Mur-like, catalytic domain"/>
    <property type="match status" value="1"/>
</dbReference>
<dbReference type="InterPro" id="IPR000713">
    <property type="entry name" value="Mur_ligase_N"/>
</dbReference>
<dbReference type="OrthoDB" id="9801978at2"/>
<evidence type="ECO:0000256" key="2">
    <source>
        <dbReference type="ARBA" id="ARBA00022598"/>
    </source>
</evidence>
<evidence type="ECO:0000259" key="13">
    <source>
        <dbReference type="Pfam" id="PF02875"/>
    </source>
</evidence>
<keyword evidence="7 10" id="KW-0573">Peptidoglycan synthesis</keyword>
<keyword evidence="8 10" id="KW-0131">Cell cycle</keyword>
<keyword evidence="4 10" id="KW-0547">Nucleotide-binding</keyword>
<dbReference type="GO" id="GO:0009252">
    <property type="term" value="P:peptidoglycan biosynthetic process"/>
    <property type="evidence" value="ECO:0007669"/>
    <property type="project" value="UniProtKB-UniRule"/>
</dbReference>
<dbReference type="Pfam" id="PF02875">
    <property type="entry name" value="Mur_ligase_C"/>
    <property type="match status" value="1"/>
</dbReference>
<keyword evidence="2 10" id="KW-0436">Ligase</keyword>
<comment type="caution">
    <text evidence="15">The sequence shown here is derived from an EMBL/GenBank/DDBJ whole genome shotgun (WGS) entry which is preliminary data.</text>
</comment>
<dbReference type="GO" id="GO:0005524">
    <property type="term" value="F:ATP binding"/>
    <property type="evidence" value="ECO:0007669"/>
    <property type="project" value="UniProtKB-UniRule"/>
</dbReference>
<dbReference type="InterPro" id="IPR036565">
    <property type="entry name" value="Mur-like_cat_sf"/>
</dbReference>
<evidence type="ECO:0000259" key="12">
    <source>
        <dbReference type="Pfam" id="PF01225"/>
    </source>
</evidence>
<comment type="catalytic activity">
    <reaction evidence="10 11">
        <text>D-alanyl-D-alanine + UDP-N-acetyl-alpha-D-muramoyl-L-alanyl-gamma-D-glutamyl-meso-2,6-diaminopimelate + ATP = UDP-N-acetyl-alpha-D-muramoyl-L-alanyl-gamma-D-glutamyl-meso-2,6-diaminopimeloyl-D-alanyl-D-alanine + ADP + phosphate + H(+)</text>
        <dbReference type="Rhea" id="RHEA:28374"/>
        <dbReference type="ChEBI" id="CHEBI:15378"/>
        <dbReference type="ChEBI" id="CHEBI:30616"/>
        <dbReference type="ChEBI" id="CHEBI:43474"/>
        <dbReference type="ChEBI" id="CHEBI:57822"/>
        <dbReference type="ChEBI" id="CHEBI:61386"/>
        <dbReference type="ChEBI" id="CHEBI:83905"/>
        <dbReference type="ChEBI" id="CHEBI:456216"/>
        <dbReference type="EC" id="6.3.2.10"/>
    </reaction>
</comment>
<keyword evidence="16" id="KW-1185">Reference proteome</keyword>
<keyword evidence="6 10" id="KW-0133">Cell shape</keyword>
<dbReference type="RefSeq" id="WP_118923576.1">
    <property type="nucleotide sequence ID" value="NZ_QWEG01000014.1"/>
</dbReference>
<dbReference type="InterPro" id="IPR051046">
    <property type="entry name" value="MurCDEF_CellWall_CoF430Synth"/>
</dbReference>
<evidence type="ECO:0000256" key="7">
    <source>
        <dbReference type="ARBA" id="ARBA00022984"/>
    </source>
</evidence>
<keyword evidence="1 10" id="KW-0963">Cytoplasm</keyword>
<reference evidence="15 16" key="1">
    <citation type="journal article" date="2017" name="Int. J. Syst. Evol. Microbiol.">
        <title>Bacillus notoginsengisoli sp. nov., a novel bacterium isolated from the rhizosphere of Panax notoginseng.</title>
        <authorList>
            <person name="Zhang M.Y."/>
            <person name="Cheng J."/>
            <person name="Cai Y."/>
            <person name="Zhang T.Y."/>
            <person name="Wu Y.Y."/>
            <person name="Manikprabhu D."/>
            <person name="Li W.J."/>
            <person name="Zhang Y.X."/>
        </authorList>
    </citation>
    <scope>NUCLEOTIDE SEQUENCE [LARGE SCALE GENOMIC DNA]</scope>
    <source>
        <strain evidence="15 16">JCM 30743</strain>
    </source>
</reference>
<dbReference type="GO" id="GO:0071555">
    <property type="term" value="P:cell wall organization"/>
    <property type="evidence" value="ECO:0007669"/>
    <property type="project" value="UniProtKB-KW"/>
</dbReference>
<feature type="domain" description="Mur ligase C-terminal" evidence="13">
    <location>
        <begin position="319"/>
        <end position="445"/>
    </location>
</feature>
<dbReference type="Gene3D" id="3.40.1390.10">
    <property type="entry name" value="MurE/MurF, N-terminal domain"/>
    <property type="match status" value="1"/>
</dbReference>
<dbReference type="GO" id="GO:0051301">
    <property type="term" value="P:cell division"/>
    <property type="evidence" value="ECO:0007669"/>
    <property type="project" value="UniProtKB-KW"/>
</dbReference>
<dbReference type="HAMAP" id="MF_02019">
    <property type="entry name" value="MurF"/>
    <property type="match status" value="1"/>
</dbReference>
<evidence type="ECO:0000256" key="11">
    <source>
        <dbReference type="RuleBase" id="RU004136"/>
    </source>
</evidence>
<evidence type="ECO:0000256" key="9">
    <source>
        <dbReference type="ARBA" id="ARBA00023316"/>
    </source>
</evidence>
<keyword evidence="5 10" id="KW-0067">ATP-binding</keyword>
<dbReference type="SUPFAM" id="SSF53244">
    <property type="entry name" value="MurD-like peptide ligases, peptide-binding domain"/>
    <property type="match status" value="1"/>
</dbReference>
<feature type="binding site" evidence="10">
    <location>
        <begin position="113"/>
        <end position="119"/>
    </location>
    <ligand>
        <name>ATP</name>
        <dbReference type="ChEBI" id="CHEBI:30616"/>
    </ligand>
</feature>
<dbReference type="GO" id="GO:0008766">
    <property type="term" value="F:UDP-N-acetylmuramoylalanyl-D-glutamyl-2,6-diaminopimelate-D-alanyl-D-alanine ligase activity"/>
    <property type="evidence" value="ECO:0007669"/>
    <property type="project" value="RHEA"/>
</dbReference>
<feature type="domain" description="Mur ligase N-terminal catalytic" evidence="12">
    <location>
        <begin position="27"/>
        <end position="100"/>
    </location>
</feature>
<dbReference type="GO" id="GO:0047480">
    <property type="term" value="F:UDP-N-acetylmuramoyl-tripeptide-D-alanyl-D-alanine ligase activity"/>
    <property type="evidence" value="ECO:0007669"/>
    <property type="project" value="UniProtKB-UniRule"/>
</dbReference>
<dbReference type="UniPathway" id="UPA00219"/>